<sequence>MRISISNLRAAKKERHRRMAGLCQNEKVQELLKLSDLVIWLGTGYELQVTQLKPLNDGKEVTDWVFFLPRINTTILQFYGLFWKLQKRLLTELNWTMNAKGLCPVQGTANVRGFSSSLISTGKEECGSDSILQTFFQVCFVNVVWTRKATYDVFFN</sequence>
<accession>A0A835ZLN9</accession>
<name>A0A835ZLN9_SHEEP</name>
<organism evidence="1 2">
    <name type="scientific">Ovis aries</name>
    <name type="common">Sheep</name>
    <dbReference type="NCBI Taxonomy" id="9940"/>
    <lineage>
        <taxon>Eukaryota</taxon>
        <taxon>Metazoa</taxon>
        <taxon>Chordata</taxon>
        <taxon>Craniata</taxon>
        <taxon>Vertebrata</taxon>
        <taxon>Euteleostomi</taxon>
        <taxon>Mammalia</taxon>
        <taxon>Eutheria</taxon>
        <taxon>Laurasiatheria</taxon>
        <taxon>Artiodactyla</taxon>
        <taxon>Ruminantia</taxon>
        <taxon>Pecora</taxon>
        <taxon>Bovidae</taxon>
        <taxon>Caprinae</taxon>
        <taxon>Ovis</taxon>
    </lineage>
</organism>
<dbReference type="Proteomes" id="UP000664991">
    <property type="component" value="Chromosome 26"/>
</dbReference>
<gene>
    <name evidence="1" type="ORF">JEQ12_013316</name>
</gene>
<dbReference type="EMBL" id="JAEMGP010000026">
    <property type="protein sequence ID" value="KAG5194519.1"/>
    <property type="molecule type" value="Genomic_DNA"/>
</dbReference>
<dbReference type="AlphaFoldDB" id="A0A835ZLN9"/>
<evidence type="ECO:0000313" key="2">
    <source>
        <dbReference type="Proteomes" id="UP000664991"/>
    </source>
</evidence>
<evidence type="ECO:0000313" key="1">
    <source>
        <dbReference type="EMBL" id="KAG5194519.1"/>
    </source>
</evidence>
<protein>
    <submittedName>
        <fullName evidence="1">Uncharacterized protein</fullName>
    </submittedName>
</protein>
<comment type="caution">
    <text evidence="1">The sequence shown here is derived from an EMBL/GenBank/DDBJ whole genome shotgun (WGS) entry which is preliminary data.</text>
</comment>
<proteinExistence type="predicted"/>
<reference evidence="1 2" key="1">
    <citation type="submission" date="2020-12" db="EMBL/GenBank/DDBJ databases">
        <title>De novo assembly of Tibetan sheep genome.</title>
        <authorList>
            <person name="Li X."/>
        </authorList>
    </citation>
    <scope>NUCLEOTIDE SEQUENCE [LARGE SCALE GENOMIC DNA]</scope>
    <source>
        <tissue evidence="1">Heart</tissue>
    </source>
</reference>